<gene>
    <name evidence="2" type="ORF">A0J61_00723</name>
</gene>
<dbReference type="InParanoid" id="A0A1C7NQ56"/>
<sequence>MSSYDWFYIKHIASKGVMSSAAQTKARPQVVVVNPRMTDDELWCWNGSYLMNKSTGLVLDILKGRIRFSEDTEICLNQMKPPGESDNQQWSSNVDYKPARRLFGKIVRAQVPMGSLIYSATNHDWVLETCQKTRKVILFPVHNDHSRQQQRWEFIPEKEMPLLHQEQEIEERNLLSETDSTDSSISYYSPTSSISQASSEFTFGLTPARKRGSSQSSISSSSRKESLNDSALCPYFPYHPKQL</sequence>
<proteinExistence type="predicted"/>
<accession>A0A1C7NQ56</accession>
<keyword evidence="3" id="KW-1185">Reference proteome</keyword>
<dbReference type="EMBL" id="LUGH01000018">
    <property type="protein sequence ID" value="OBZ91223.1"/>
    <property type="molecule type" value="Genomic_DNA"/>
</dbReference>
<dbReference type="SUPFAM" id="SSF50370">
    <property type="entry name" value="Ricin B-like lectins"/>
    <property type="match status" value="1"/>
</dbReference>
<dbReference type="Proteomes" id="UP000093000">
    <property type="component" value="Unassembled WGS sequence"/>
</dbReference>
<evidence type="ECO:0000313" key="2">
    <source>
        <dbReference type="EMBL" id="OBZ91223.1"/>
    </source>
</evidence>
<feature type="region of interest" description="Disordered" evidence="1">
    <location>
        <begin position="206"/>
        <end position="227"/>
    </location>
</feature>
<organism evidence="2 3">
    <name type="scientific">Choanephora cucurbitarum</name>
    <dbReference type="NCBI Taxonomy" id="101091"/>
    <lineage>
        <taxon>Eukaryota</taxon>
        <taxon>Fungi</taxon>
        <taxon>Fungi incertae sedis</taxon>
        <taxon>Mucoromycota</taxon>
        <taxon>Mucoromycotina</taxon>
        <taxon>Mucoromycetes</taxon>
        <taxon>Mucorales</taxon>
        <taxon>Mucorineae</taxon>
        <taxon>Choanephoraceae</taxon>
        <taxon>Choanephoroideae</taxon>
        <taxon>Choanephora</taxon>
    </lineage>
</organism>
<reference evidence="2 3" key="1">
    <citation type="submission" date="2016-03" db="EMBL/GenBank/DDBJ databases">
        <title>Choanephora cucurbitarum.</title>
        <authorList>
            <person name="Min B."/>
            <person name="Park H."/>
            <person name="Park J.-H."/>
            <person name="Shin H.-D."/>
            <person name="Choi I.-G."/>
        </authorList>
    </citation>
    <scope>NUCLEOTIDE SEQUENCE [LARGE SCALE GENOMIC DNA]</scope>
    <source>
        <strain evidence="2 3">KUS-F28377</strain>
    </source>
</reference>
<dbReference type="OrthoDB" id="2222479at2759"/>
<comment type="caution">
    <text evidence="2">The sequence shown here is derived from an EMBL/GenBank/DDBJ whole genome shotgun (WGS) entry which is preliminary data.</text>
</comment>
<dbReference type="Gene3D" id="2.80.10.50">
    <property type="match status" value="1"/>
</dbReference>
<name>A0A1C7NQ56_9FUNG</name>
<protein>
    <recommendedName>
        <fullName evidence="4">Ricin B lectin domain-containing protein</fullName>
    </recommendedName>
</protein>
<dbReference type="InterPro" id="IPR035992">
    <property type="entry name" value="Ricin_B-like_lectins"/>
</dbReference>
<dbReference type="AlphaFoldDB" id="A0A1C7NQ56"/>
<evidence type="ECO:0000256" key="1">
    <source>
        <dbReference type="SAM" id="MobiDB-lite"/>
    </source>
</evidence>
<evidence type="ECO:0008006" key="4">
    <source>
        <dbReference type="Google" id="ProtNLM"/>
    </source>
</evidence>
<evidence type="ECO:0000313" key="3">
    <source>
        <dbReference type="Proteomes" id="UP000093000"/>
    </source>
</evidence>
<dbReference type="STRING" id="101091.A0A1C7NQ56"/>